<dbReference type="GO" id="GO:0009986">
    <property type="term" value="C:cell surface"/>
    <property type="evidence" value="ECO:0007669"/>
    <property type="project" value="TreeGrafter"/>
</dbReference>
<evidence type="ECO:0000256" key="4">
    <source>
        <dbReference type="ARBA" id="ARBA00023180"/>
    </source>
</evidence>
<evidence type="ECO:0000256" key="1">
    <source>
        <dbReference type="ARBA" id="ARBA00004370"/>
    </source>
</evidence>
<comment type="caution">
    <text evidence="5">The sequence shown here is derived from an EMBL/GenBank/DDBJ whole genome shotgun (WGS) entry which is preliminary data.</text>
</comment>
<feature type="non-terminal residue" evidence="5">
    <location>
        <position position="167"/>
    </location>
</feature>
<dbReference type="InterPro" id="IPR015631">
    <property type="entry name" value="CD2/SLAM_rcpt"/>
</dbReference>
<reference evidence="5 6" key="1">
    <citation type="submission" date="2020-02" db="EMBL/GenBank/DDBJ databases">
        <title>Bird 10,000 Genomes (B10K) Project - Family phase.</title>
        <authorList>
            <person name="Zhang G."/>
        </authorList>
    </citation>
    <scope>NUCLEOTIDE SEQUENCE [LARGE SCALE GENOMIC DNA]</scope>
    <source>
        <strain evidence="5">B10K-DU-002-70</strain>
        <tissue evidence="5">Muscle</tissue>
    </source>
</reference>
<dbReference type="CDD" id="cd05775">
    <property type="entry name" value="IgV_CD2_like_N"/>
    <property type="match status" value="1"/>
</dbReference>
<protein>
    <submittedName>
        <fullName evidence="5">LFA3 protein</fullName>
    </submittedName>
</protein>
<feature type="non-terminal residue" evidence="5">
    <location>
        <position position="1"/>
    </location>
</feature>
<dbReference type="AlphaFoldDB" id="A0A7L4I1K7"/>
<proteinExistence type="predicted"/>
<keyword evidence="6" id="KW-1185">Reference proteome</keyword>
<dbReference type="PANTHER" id="PTHR12080">
    <property type="entry name" value="SIGNALING LYMPHOCYTIC ACTIVATION MOLECULE"/>
    <property type="match status" value="1"/>
</dbReference>
<dbReference type="PANTHER" id="PTHR12080:SF55">
    <property type="entry name" value="LYMPHOCYTE FUNCTION-ASSOCIATED ANTIGEN 3"/>
    <property type="match status" value="1"/>
</dbReference>
<dbReference type="GO" id="GO:0016020">
    <property type="term" value="C:membrane"/>
    <property type="evidence" value="ECO:0007669"/>
    <property type="project" value="UniProtKB-SubCell"/>
</dbReference>
<dbReference type="InterPro" id="IPR036179">
    <property type="entry name" value="Ig-like_dom_sf"/>
</dbReference>
<keyword evidence="3" id="KW-0472">Membrane</keyword>
<evidence type="ECO:0000256" key="3">
    <source>
        <dbReference type="ARBA" id="ARBA00023136"/>
    </source>
</evidence>
<dbReference type="SUPFAM" id="SSF48726">
    <property type="entry name" value="Immunoglobulin"/>
    <property type="match status" value="1"/>
</dbReference>
<name>A0A7L4I1K7_SCOUM</name>
<evidence type="ECO:0000313" key="5">
    <source>
        <dbReference type="EMBL" id="NXX58470.1"/>
    </source>
</evidence>
<sequence length="167" mass="18946">VAHIHCEDVFGIVGENFTFPIKIDQKIGGIIWKKNKDKVAEWEGQNKPTYFTSVCNRAVLDEVSGCLTIFNLEINDTGTYELDYWDSVEKNNALTFQLTVLDPPSEPEIRCNISGDGLVLKCTADFQKPLSYTWKFSSTPIPLQKQEVFIPKDNVDTSEKALCFIKF</sequence>
<dbReference type="Proteomes" id="UP000539032">
    <property type="component" value="Unassembled WGS sequence"/>
</dbReference>
<dbReference type="EMBL" id="VZTL01043761">
    <property type="protein sequence ID" value="NXX58470.1"/>
    <property type="molecule type" value="Genomic_DNA"/>
</dbReference>
<evidence type="ECO:0000313" key="6">
    <source>
        <dbReference type="Proteomes" id="UP000539032"/>
    </source>
</evidence>
<keyword evidence="4" id="KW-0325">Glycoprotein</keyword>
<dbReference type="InterPro" id="IPR013783">
    <property type="entry name" value="Ig-like_fold"/>
</dbReference>
<dbReference type="OrthoDB" id="9427418at2759"/>
<comment type="subcellular location">
    <subcellularLocation>
        <location evidence="1">Membrane</location>
    </subcellularLocation>
</comment>
<dbReference type="Gene3D" id="2.60.40.10">
    <property type="entry name" value="Immunoglobulins"/>
    <property type="match status" value="1"/>
</dbReference>
<evidence type="ECO:0000256" key="2">
    <source>
        <dbReference type="ARBA" id="ARBA00022729"/>
    </source>
</evidence>
<dbReference type="GO" id="GO:0005102">
    <property type="term" value="F:signaling receptor binding"/>
    <property type="evidence" value="ECO:0007669"/>
    <property type="project" value="TreeGrafter"/>
</dbReference>
<keyword evidence="2" id="KW-0732">Signal</keyword>
<accession>A0A7L4I1K7</accession>
<gene>
    <name evidence="5" type="primary">Cd58</name>
    <name evidence="5" type="ORF">SCOUMB_R02364</name>
</gene>
<organism evidence="5 6">
    <name type="scientific">Scopus umbretta</name>
    <name type="common">Hammerkop</name>
    <dbReference type="NCBI Taxonomy" id="33581"/>
    <lineage>
        <taxon>Eukaryota</taxon>
        <taxon>Metazoa</taxon>
        <taxon>Chordata</taxon>
        <taxon>Craniata</taxon>
        <taxon>Vertebrata</taxon>
        <taxon>Euteleostomi</taxon>
        <taxon>Archelosauria</taxon>
        <taxon>Archosauria</taxon>
        <taxon>Dinosauria</taxon>
        <taxon>Saurischia</taxon>
        <taxon>Theropoda</taxon>
        <taxon>Coelurosauria</taxon>
        <taxon>Aves</taxon>
        <taxon>Neognathae</taxon>
        <taxon>Neoaves</taxon>
        <taxon>Aequornithes</taxon>
        <taxon>Pelecaniformes</taxon>
        <taxon>Scopidae</taxon>
        <taxon>Scopus</taxon>
    </lineage>
</organism>